<keyword evidence="2" id="KW-0004">4Fe-4S</keyword>
<keyword evidence="5" id="KW-0408">Iron</keyword>
<dbReference type="SFLD" id="SFLDG01386">
    <property type="entry name" value="main_SPASM_domain-containing"/>
    <property type="match status" value="1"/>
</dbReference>
<dbReference type="GO" id="GO:0016491">
    <property type="term" value="F:oxidoreductase activity"/>
    <property type="evidence" value="ECO:0007669"/>
    <property type="project" value="InterPro"/>
</dbReference>
<dbReference type="InterPro" id="IPR013785">
    <property type="entry name" value="Aldolase_TIM"/>
</dbReference>
<dbReference type="GO" id="GO:0051539">
    <property type="term" value="F:4 iron, 4 sulfur cluster binding"/>
    <property type="evidence" value="ECO:0007669"/>
    <property type="project" value="UniProtKB-KW"/>
</dbReference>
<dbReference type="SUPFAM" id="SSF102114">
    <property type="entry name" value="Radical SAM enzymes"/>
    <property type="match status" value="1"/>
</dbReference>
<dbReference type="PANTHER" id="PTHR43273">
    <property type="entry name" value="ANAEROBIC SULFATASE-MATURATING ENZYME HOMOLOG ASLB-RELATED"/>
    <property type="match status" value="1"/>
</dbReference>
<dbReference type="STRING" id="1434110.MSHOH_0760"/>
<dbReference type="Gene3D" id="3.20.20.70">
    <property type="entry name" value="Aldolase class I"/>
    <property type="match status" value="1"/>
</dbReference>
<reference evidence="8 9" key="1">
    <citation type="submission" date="2014-07" db="EMBL/GenBank/DDBJ databases">
        <title>Methanogenic archaea and the global carbon cycle.</title>
        <authorList>
            <person name="Henriksen J.R."/>
            <person name="Luke J."/>
            <person name="Reinhart S."/>
            <person name="Benedict M.N."/>
            <person name="Youngblut N.D."/>
            <person name="Metcalf M.E."/>
            <person name="Whitaker R.J."/>
            <person name="Metcalf W.W."/>
        </authorList>
    </citation>
    <scope>NUCLEOTIDE SEQUENCE [LARGE SCALE GENOMIC DNA]</scope>
    <source>
        <strain evidence="8 9">HB-1</strain>
    </source>
</reference>
<dbReference type="GeneID" id="24829912"/>
<evidence type="ECO:0000256" key="2">
    <source>
        <dbReference type="ARBA" id="ARBA00022485"/>
    </source>
</evidence>
<dbReference type="HOGENOM" id="CLU_009273_3_3_2"/>
<dbReference type="PATRIC" id="fig|1434110.4.peg.931"/>
<evidence type="ECO:0000256" key="3">
    <source>
        <dbReference type="ARBA" id="ARBA00022691"/>
    </source>
</evidence>
<dbReference type="PROSITE" id="PS01305">
    <property type="entry name" value="MOAA_NIFB_PQQE"/>
    <property type="match status" value="1"/>
</dbReference>
<dbReference type="Pfam" id="PF04055">
    <property type="entry name" value="Radical_SAM"/>
    <property type="match status" value="1"/>
</dbReference>
<dbReference type="SFLD" id="SFLDS00029">
    <property type="entry name" value="Radical_SAM"/>
    <property type="match status" value="1"/>
</dbReference>
<keyword evidence="4" id="KW-0479">Metal-binding</keyword>
<dbReference type="InterPro" id="IPR000385">
    <property type="entry name" value="MoaA_NifB_PqqE_Fe-S-bd_CS"/>
</dbReference>
<gene>
    <name evidence="8" type="ORF">MSHOH_0760</name>
</gene>
<evidence type="ECO:0000313" key="8">
    <source>
        <dbReference type="EMBL" id="AKB77243.1"/>
    </source>
</evidence>
<dbReference type="InterPro" id="IPR023867">
    <property type="entry name" value="Sulphatase_maturase_rSAM"/>
</dbReference>
<dbReference type="SFLD" id="SFLDG01384">
    <property type="entry name" value="thioether_bond_formation_requi"/>
    <property type="match status" value="1"/>
</dbReference>
<dbReference type="PANTHER" id="PTHR43273:SF8">
    <property type="entry name" value="RADICAL SAM DOMAIN PROTEIN"/>
    <property type="match status" value="1"/>
</dbReference>
<dbReference type="RefSeq" id="WP_048137574.1">
    <property type="nucleotide sequence ID" value="NZ_CP009516.1"/>
</dbReference>
<evidence type="ECO:0000256" key="1">
    <source>
        <dbReference type="ARBA" id="ARBA00001966"/>
    </source>
</evidence>
<dbReference type="Pfam" id="PF13186">
    <property type="entry name" value="SPASM"/>
    <property type="match status" value="1"/>
</dbReference>
<dbReference type="SFLD" id="SFLDG01067">
    <property type="entry name" value="SPASM/twitch_domain_containing"/>
    <property type="match status" value="1"/>
</dbReference>
<dbReference type="InterPro" id="IPR007197">
    <property type="entry name" value="rSAM"/>
</dbReference>
<organism evidence="8 9">
    <name type="scientific">Methanosarcina horonobensis HB-1 = JCM 15518</name>
    <dbReference type="NCBI Taxonomy" id="1434110"/>
    <lineage>
        <taxon>Archaea</taxon>
        <taxon>Methanobacteriati</taxon>
        <taxon>Methanobacteriota</taxon>
        <taxon>Stenosarchaea group</taxon>
        <taxon>Methanomicrobia</taxon>
        <taxon>Methanosarcinales</taxon>
        <taxon>Methanosarcinaceae</taxon>
        <taxon>Methanosarcina</taxon>
    </lineage>
</organism>
<dbReference type="EMBL" id="CP009516">
    <property type="protein sequence ID" value="AKB77243.1"/>
    <property type="molecule type" value="Genomic_DNA"/>
</dbReference>
<evidence type="ECO:0000256" key="6">
    <source>
        <dbReference type="ARBA" id="ARBA00023014"/>
    </source>
</evidence>
<evidence type="ECO:0000259" key="7">
    <source>
        <dbReference type="PROSITE" id="PS51918"/>
    </source>
</evidence>
<evidence type="ECO:0000256" key="4">
    <source>
        <dbReference type="ARBA" id="ARBA00022723"/>
    </source>
</evidence>
<comment type="cofactor">
    <cofactor evidence="1">
        <name>[4Fe-4S] cluster</name>
        <dbReference type="ChEBI" id="CHEBI:49883"/>
    </cofactor>
</comment>
<dbReference type="InterPro" id="IPR023885">
    <property type="entry name" value="4Fe4S-binding_SPASM_dom"/>
</dbReference>
<accession>A0A0E3SD10</accession>
<protein>
    <submittedName>
        <fullName evidence="8">Arylsulfatase regulator</fullName>
    </submittedName>
</protein>
<dbReference type="NCBIfam" id="TIGR04085">
    <property type="entry name" value="rSAM_more_4Fe4S"/>
    <property type="match status" value="1"/>
</dbReference>
<feature type="domain" description="Radical SAM core" evidence="7">
    <location>
        <begin position="100"/>
        <end position="320"/>
    </location>
</feature>
<proteinExistence type="predicted"/>
<dbReference type="InterPro" id="IPR058240">
    <property type="entry name" value="rSAM_sf"/>
</dbReference>
<keyword evidence="6" id="KW-0411">Iron-sulfur</keyword>
<evidence type="ECO:0000313" key="9">
    <source>
        <dbReference type="Proteomes" id="UP000033101"/>
    </source>
</evidence>
<keyword evidence="9" id="KW-1185">Reference proteome</keyword>
<dbReference type="KEGG" id="mhor:MSHOH_0760"/>
<dbReference type="PROSITE" id="PS51918">
    <property type="entry name" value="RADICAL_SAM"/>
    <property type="match status" value="1"/>
</dbReference>
<keyword evidence="3" id="KW-0949">S-adenosyl-L-methionine</keyword>
<dbReference type="OrthoDB" id="30736at2157"/>
<dbReference type="GO" id="GO:0046872">
    <property type="term" value="F:metal ion binding"/>
    <property type="evidence" value="ECO:0007669"/>
    <property type="project" value="UniProtKB-KW"/>
</dbReference>
<evidence type="ECO:0000256" key="5">
    <source>
        <dbReference type="ARBA" id="ARBA00023004"/>
    </source>
</evidence>
<dbReference type="Proteomes" id="UP000033101">
    <property type="component" value="Chromosome"/>
</dbReference>
<name>A0A0E3SD10_9EURY</name>
<dbReference type="AlphaFoldDB" id="A0A0E3SD10"/>
<sequence>MLGSYEIEYEGRRYFGNVVLREYHIFEHDNAHYLVDVGNKAVSPISARLASMIKKVDSAFGCLIPESAMEELRKLKLVAGEEDETSEAVADGESIGSCEEFEYPVVNISLFLAQECNMRCVYCYGGGGHYAGKGMMTEETAFRAVDWLMENSKKAESVSISFFGGEPLMNFSLMRKIVPFAKRQGMRKGKQVFFSITTNGSLLNEEIITFLKEEKIRTFISFDGPSEYQNSQRPFKNGKGSYDKVSANIQKLRAVIPHLTGRATLCGEADPFRVKEGMERAGFTTCFITKASPVLLNTQLADIPSAREEALQRMLAFNRKETEQLLAAIRARAIDKNYLPGLLHVMAEMDFGQKRYYGCGIGKGMVAISADGDIYPCHRFVGIEELRFGNIADYHIEGLNDYWRAVVDHLPECWSCWARYFCGGGCFYNNKAHTGDMHRPEPLYCRETKAMFEGLIHLFCDLSKDDKEFLKGIIKYVTEKRIFKMPINPTINK</sequence>